<organism evidence="1 2">
    <name type="scientific">Rhypophila decipiens</name>
    <dbReference type="NCBI Taxonomy" id="261697"/>
    <lineage>
        <taxon>Eukaryota</taxon>
        <taxon>Fungi</taxon>
        <taxon>Dikarya</taxon>
        <taxon>Ascomycota</taxon>
        <taxon>Pezizomycotina</taxon>
        <taxon>Sordariomycetes</taxon>
        <taxon>Sordariomycetidae</taxon>
        <taxon>Sordariales</taxon>
        <taxon>Naviculisporaceae</taxon>
        <taxon>Rhypophila</taxon>
    </lineage>
</organism>
<keyword evidence="2" id="KW-1185">Reference proteome</keyword>
<evidence type="ECO:0000313" key="2">
    <source>
        <dbReference type="Proteomes" id="UP001301769"/>
    </source>
</evidence>
<sequence>MLSVSSSTLASCRRFPSKSLGYLLRNLATLDCSEPRDKIYGLLALLPQSLVHQIKPDYDIPTKMYKHVVLLDATYSGRFRLWFDHIVSVEEPPESRDQNPSWVPDWTLKWRYYNGLGIHQWASGCSRAHFTYQNPGTLVVEGVICGTVSTISDIAPKYSLGSEDSLPQRLQAWITSLGTLHNGIYQPTGEPASLALVANLTGLRYAERLVSVQVPRLEEWTKILGISTGPGEFMGMLSLDSFIRVVLSVVSNRRYITTEEGFMGFAPTFTQSGDKVVVLLGCDSPFILRPLPNGGYRLLGQAIIYGLQDAERLLGRLPAPWTVIVDYGSADEDRTCPYRFWNPDTRETTSHDPRLPPLGPDSEWEDFDYDDCCRDSDWPCTCIICRHKVTGETT</sequence>
<comment type="caution">
    <text evidence="1">The sequence shown here is derived from an EMBL/GenBank/DDBJ whole genome shotgun (WGS) entry which is preliminary data.</text>
</comment>
<name>A0AAN6Y2R3_9PEZI</name>
<dbReference type="PANTHER" id="PTHR24148">
    <property type="entry name" value="ANKYRIN REPEAT DOMAIN-CONTAINING PROTEIN 39 HOMOLOG-RELATED"/>
    <property type="match status" value="1"/>
</dbReference>
<accession>A0AAN6Y2R3</accession>
<dbReference type="Proteomes" id="UP001301769">
    <property type="component" value="Unassembled WGS sequence"/>
</dbReference>
<dbReference type="Pfam" id="PF26639">
    <property type="entry name" value="Het-6_barrel"/>
    <property type="match status" value="1"/>
</dbReference>
<gene>
    <name evidence="1" type="ORF">QBC37DRAFT_19744</name>
</gene>
<proteinExistence type="predicted"/>
<dbReference type="InterPro" id="IPR052895">
    <property type="entry name" value="HetReg/Transcr_Mod"/>
</dbReference>
<dbReference type="EMBL" id="MU858156">
    <property type="protein sequence ID" value="KAK4211138.1"/>
    <property type="molecule type" value="Genomic_DNA"/>
</dbReference>
<protein>
    <submittedName>
        <fullName evidence="1">Uncharacterized protein</fullName>
    </submittedName>
</protein>
<reference evidence="1" key="1">
    <citation type="journal article" date="2023" name="Mol. Phylogenet. Evol.">
        <title>Genome-scale phylogeny and comparative genomics of the fungal order Sordariales.</title>
        <authorList>
            <person name="Hensen N."/>
            <person name="Bonometti L."/>
            <person name="Westerberg I."/>
            <person name="Brannstrom I.O."/>
            <person name="Guillou S."/>
            <person name="Cros-Aarteil S."/>
            <person name="Calhoun S."/>
            <person name="Haridas S."/>
            <person name="Kuo A."/>
            <person name="Mondo S."/>
            <person name="Pangilinan J."/>
            <person name="Riley R."/>
            <person name="LaButti K."/>
            <person name="Andreopoulos B."/>
            <person name="Lipzen A."/>
            <person name="Chen C."/>
            <person name="Yan M."/>
            <person name="Daum C."/>
            <person name="Ng V."/>
            <person name="Clum A."/>
            <person name="Steindorff A."/>
            <person name="Ohm R.A."/>
            <person name="Martin F."/>
            <person name="Silar P."/>
            <person name="Natvig D.O."/>
            <person name="Lalanne C."/>
            <person name="Gautier V."/>
            <person name="Ament-Velasquez S.L."/>
            <person name="Kruys A."/>
            <person name="Hutchinson M.I."/>
            <person name="Powell A.J."/>
            <person name="Barry K."/>
            <person name="Miller A.N."/>
            <person name="Grigoriev I.V."/>
            <person name="Debuchy R."/>
            <person name="Gladieux P."/>
            <person name="Hiltunen Thoren M."/>
            <person name="Johannesson H."/>
        </authorList>
    </citation>
    <scope>NUCLEOTIDE SEQUENCE</scope>
    <source>
        <strain evidence="1">PSN293</strain>
    </source>
</reference>
<dbReference type="PANTHER" id="PTHR24148:SF64">
    <property type="entry name" value="HETEROKARYON INCOMPATIBILITY DOMAIN-CONTAINING PROTEIN"/>
    <property type="match status" value="1"/>
</dbReference>
<evidence type="ECO:0000313" key="1">
    <source>
        <dbReference type="EMBL" id="KAK4211138.1"/>
    </source>
</evidence>
<reference evidence="1" key="2">
    <citation type="submission" date="2023-05" db="EMBL/GenBank/DDBJ databases">
        <authorList>
            <consortium name="Lawrence Berkeley National Laboratory"/>
            <person name="Steindorff A."/>
            <person name="Hensen N."/>
            <person name="Bonometti L."/>
            <person name="Westerberg I."/>
            <person name="Brannstrom I.O."/>
            <person name="Guillou S."/>
            <person name="Cros-Aarteil S."/>
            <person name="Calhoun S."/>
            <person name="Haridas S."/>
            <person name="Kuo A."/>
            <person name="Mondo S."/>
            <person name="Pangilinan J."/>
            <person name="Riley R."/>
            <person name="Labutti K."/>
            <person name="Andreopoulos B."/>
            <person name="Lipzen A."/>
            <person name="Chen C."/>
            <person name="Yanf M."/>
            <person name="Daum C."/>
            <person name="Ng V."/>
            <person name="Clum A."/>
            <person name="Ohm R."/>
            <person name="Martin F."/>
            <person name="Silar P."/>
            <person name="Natvig D."/>
            <person name="Lalanne C."/>
            <person name="Gautier V."/>
            <person name="Ament-Velasquez S.L."/>
            <person name="Kruys A."/>
            <person name="Hutchinson M.I."/>
            <person name="Powell A.J."/>
            <person name="Barry K."/>
            <person name="Miller A.N."/>
            <person name="Grigoriev I.V."/>
            <person name="Debuchy R."/>
            <person name="Gladieux P."/>
            <person name="Thoren M.H."/>
            <person name="Johannesson H."/>
        </authorList>
    </citation>
    <scope>NUCLEOTIDE SEQUENCE</scope>
    <source>
        <strain evidence="1">PSN293</strain>
    </source>
</reference>
<dbReference type="AlphaFoldDB" id="A0AAN6Y2R3"/>